<keyword evidence="9 12" id="KW-1278">Translocase</keyword>
<evidence type="ECO:0000256" key="12">
    <source>
        <dbReference type="HAMAP-Rule" id="MF_01382"/>
    </source>
</evidence>
<dbReference type="EMBL" id="MSGO01000016">
    <property type="protein sequence ID" value="OLL15103.1"/>
    <property type="molecule type" value="Genomic_DNA"/>
</dbReference>
<dbReference type="GO" id="GO:0005829">
    <property type="term" value="C:cytosol"/>
    <property type="evidence" value="ECO:0007669"/>
    <property type="project" value="TreeGrafter"/>
</dbReference>
<protein>
    <recommendedName>
        <fullName evidence="12 13">Protein translocase subunit SecA</fullName>
        <ecNumber evidence="12">7.4.2.8</ecNumber>
    </recommendedName>
</protein>
<evidence type="ECO:0000256" key="13">
    <source>
        <dbReference type="RuleBase" id="RU003874"/>
    </source>
</evidence>
<dbReference type="InterPro" id="IPR000185">
    <property type="entry name" value="SecA"/>
</dbReference>
<evidence type="ECO:0000313" key="18">
    <source>
        <dbReference type="EMBL" id="OLL15103.1"/>
    </source>
</evidence>
<feature type="compositionally biased region" description="Low complexity" evidence="14">
    <location>
        <begin position="914"/>
        <end position="931"/>
    </location>
</feature>
<comment type="subunit">
    <text evidence="12">Monomer and homodimer. Part of the essential Sec protein translocation apparatus which comprises SecA, SecYEG and auxiliary proteins SecDF. Other proteins may also be involved.</text>
</comment>
<keyword evidence="7 12" id="KW-0067">ATP-binding</keyword>
<evidence type="ECO:0000256" key="6">
    <source>
        <dbReference type="ARBA" id="ARBA00022741"/>
    </source>
</evidence>
<dbReference type="Pfam" id="PF01043">
    <property type="entry name" value="SecA_PP_bind"/>
    <property type="match status" value="1"/>
</dbReference>
<dbReference type="NCBIfam" id="TIGR00963">
    <property type="entry name" value="secA"/>
    <property type="match status" value="1"/>
</dbReference>
<dbReference type="PROSITE" id="PS51194">
    <property type="entry name" value="HELICASE_CTER"/>
    <property type="match status" value="1"/>
</dbReference>
<accession>A0A1Q8I1X2</accession>
<comment type="function">
    <text evidence="12">Part of the Sec protein translocase complex. Interacts with the SecYEG preprotein conducting channel. Has a central role in coupling the hydrolysis of ATP to the transfer of proteins into and across the cell membrane, serving as an ATP-driven molecular motor driving the stepwise translocation of polypeptide chains across the membrane.</text>
</comment>
<gene>
    <name evidence="12" type="primary">secA</name>
    <name evidence="18" type="ORF">BKH32_04830</name>
</gene>
<dbReference type="SUPFAM" id="SSF81886">
    <property type="entry name" value="Helical scaffold and wing domains of SecA"/>
    <property type="match status" value="1"/>
</dbReference>
<sequence length="944" mass="104438">MSIVDRILRIGEGRTLKKLDVIADQVEALADEYSDLSDAELREMTDDLKERYQDGGESLDDLLPEAFATVVEAADRVLGMRPYHVQIMGGAALHRGNIAEMKTGEGKTLVATMPSYLRALTGKGVHVVTVNDYLAEYQSDLMGRVHRFLGLTTGCILVGQTPAERREQYACDITYGTNNEFGFDYLRDNMAQRPEDLVQRGHAFVIVDEVDSILIDEARTPLIISGPASGDVNKWYKEFATISERLRAGKDYEVDEKKRTVGVLSAGIERVEDYLGVDNLYESENTPLIGFLNNAIKAKELFHRDKDYIVRDGEVLIVDEHTGRVLPGRRYNEGMHQAIEAKERVEIKAENQTLATITLQNYFRLYPEGSRSGMTGTAETEAAEFAGTYKIGVVPIPTNKPMIREDQPDLVYTTVEAKLDAVVDDIAERHELGQPVLVGTTSVEKSEILSERLREQGIPHEVLNAKQHAREAAVVAMAGRKGAVTVATNMAGRGTDIMLGGNAEHIAVTALKEAGLDPEENAEEYEKAWPQALAAAKEACRAEHDEVVELGGLYVLGTERHESRRIDNQLRGRSGRQGDPGESRFYLSMEDDLMRMFASGLAQRIMSSGAYPDDVPLESKMVTRGIAGAQRQVESRNYEIRKNVLKYDDVMTEQREKVYSERRRVLDGEDLEPQIEAFRAQAVTSIVEAGTAEGRPDEWDLDALWSELGSLYPVGLTQDEVVEALGGKDALTSERLIEELSEDVAVAYEDAEARIEANALAHVQLGEEPMRTLERRILLAVVDKRWREHLYEMDYLKEGIGLRAMAQRDPLVEYANEGARMFRAMMEGIREETVEQIFANVTRFDAAAQRAAEDGTVEAAQAVAKANATAAAGIRVGQADGRGRGTVLGDTGQASMEQRVTYSGPSESGEEETSGTPSRRASGSGANSGGNRAERRRSKKKRRH</sequence>
<evidence type="ECO:0000259" key="17">
    <source>
        <dbReference type="PROSITE" id="PS51196"/>
    </source>
</evidence>
<dbReference type="GO" id="GO:0005886">
    <property type="term" value="C:plasma membrane"/>
    <property type="evidence" value="ECO:0007669"/>
    <property type="project" value="UniProtKB-SubCell"/>
</dbReference>
<feature type="compositionally biased region" description="Polar residues" evidence="14">
    <location>
        <begin position="892"/>
        <end position="901"/>
    </location>
</feature>
<dbReference type="CDD" id="cd18803">
    <property type="entry name" value="SF2_C_secA"/>
    <property type="match status" value="1"/>
</dbReference>
<evidence type="ECO:0000256" key="14">
    <source>
        <dbReference type="SAM" id="MobiDB-lite"/>
    </source>
</evidence>
<dbReference type="SUPFAM" id="SSF81767">
    <property type="entry name" value="Pre-protein crosslinking domain of SecA"/>
    <property type="match status" value="1"/>
</dbReference>
<dbReference type="PROSITE" id="PS51196">
    <property type="entry name" value="SECA_MOTOR_DEAD"/>
    <property type="match status" value="1"/>
</dbReference>
<comment type="similarity">
    <text evidence="2 12 13">Belongs to the SecA family.</text>
</comment>
<evidence type="ECO:0000256" key="7">
    <source>
        <dbReference type="ARBA" id="ARBA00022840"/>
    </source>
</evidence>
<dbReference type="PROSITE" id="PS01312">
    <property type="entry name" value="SECA"/>
    <property type="match status" value="1"/>
</dbReference>
<dbReference type="GO" id="GO:0017038">
    <property type="term" value="P:protein import"/>
    <property type="evidence" value="ECO:0007669"/>
    <property type="project" value="InterPro"/>
</dbReference>
<evidence type="ECO:0000259" key="15">
    <source>
        <dbReference type="PROSITE" id="PS51192"/>
    </source>
</evidence>
<dbReference type="GO" id="GO:0043952">
    <property type="term" value="P:protein transport by the Sec complex"/>
    <property type="evidence" value="ECO:0007669"/>
    <property type="project" value="TreeGrafter"/>
</dbReference>
<keyword evidence="3 12" id="KW-0813">Transport</keyword>
<dbReference type="InterPro" id="IPR011130">
    <property type="entry name" value="SecA_preprotein_X-link_dom"/>
</dbReference>
<dbReference type="InterPro" id="IPR020937">
    <property type="entry name" value="SecA_CS"/>
</dbReference>
<dbReference type="CDD" id="cd17928">
    <property type="entry name" value="DEXDc_SecA"/>
    <property type="match status" value="1"/>
</dbReference>
<dbReference type="InterPro" id="IPR014018">
    <property type="entry name" value="SecA_motor_DEAD"/>
</dbReference>
<proteinExistence type="inferred from homology"/>
<dbReference type="SUPFAM" id="SSF52540">
    <property type="entry name" value="P-loop containing nucleoside triphosphate hydrolases"/>
    <property type="match status" value="2"/>
</dbReference>
<feature type="domain" description="Helicase C-terminal" evidence="16">
    <location>
        <begin position="418"/>
        <end position="623"/>
    </location>
</feature>
<dbReference type="GO" id="GO:0005524">
    <property type="term" value="F:ATP binding"/>
    <property type="evidence" value="ECO:0007669"/>
    <property type="project" value="UniProtKB-UniRule"/>
</dbReference>
<dbReference type="GO" id="GO:0031522">
    <property type="term" value="C:cell envelope Sec protein transport complex"/>
    <property type="evidence" value="ECO:0007669"/>
    <property type="project" value="UniProtKB-ARBA"/>
</dbReference>
<keyword evidence="8 12" id="KW-0653">Protein transport</keyword>
<name>A0A1Q8I1X2_9ACTO</name>
<dbReference type="Pfam" id="PF07516">
    <property type="entry name" value="SecA_SW"/>
    <property type="match status" value="1"/>
</dbReference>
<comment type="subcellular location">
    <subcellularLocation>
        <location evidence="12">Cell membrane</location>
        <topology evidence="12">Peripheral membrane protein</topology>
        <orientation evidence="12">Cytoplasmic side</orientation>
    </subcellularLocation>
    <subcellularLocation>
        <location evidence="12">Cytoplasm</location>
    </subcellularLocation>
    <subcellularLocation>
        <location evidence="1">Membrane</location>
        <topology evidence="1">Peripheral membrane protein</topology>
    </subcellularLocation>
    <text evidence="12">Distribution is 50-50.</text>
</comment>
<dbReference type="Gene3D" id="1.10.3060.10">
    <property type="entry name" value="Helical scaffold and wing domains of SecA"/>
    <property type="match status" value="1"/>
</dbReference>
<dbReference type="HAMAP" id="MF_01382">
    <property type="entry name" value="SecA"/>
    <property type="match status" value="1"/>
</dbReference>
<reference evidence="18 19" key="1">
    <citation type="submission" date="2016-12" db="EMBL/GenBank/DDBJ databases">
        <title>Genomic comparison of strains in the 'Actinomyces naeslundii' group.</title>
        <authorList>
            <person name="Mughal S.R."/>
            <person name="Do T."/>
            <person name="Gilbert S.C."/>
            <person name="Witherden E.A."/>
            <person name="Didelot X."/>
            <person name="Beighton D."/>
        </authorList>
    </citation>
    <scope>NUCLEOTIDE SEQUENCE [LARGE SCALE GENOMIC DNA]</scope>
    <source>
        <strain evidence="18 19">S64C</strain>
    </source>
</reference>
<dbReference type="PRINTS" id="PR00906">
    <property type="entry name" value="SECA"/>
</dbReference>
<evidence type="ECO:0000256" key="8">
    <source>
        <dbReference type="ARBA" id="ARBA00022927"/>
    </source>
</evidence>
<keyword evidence="10 12" id="KW-0811">Translocation</keyword>
<keyword evidence="6 12" id="KW-0547">Nucleotide-binding</keyword>
<dbReference type="InterPro" id="IPR001650">
    <property type="entry name" value="Helicase_C-like"/>
</dbReference>
<dbReference type="InterPro" id="IPR014001">
    <property type="entry name" value="Helicase_ATP-bd"/>
</dbReference>
<dbReference type="GO" id="GO:0008564">
    <property type="term" value="F:protein-exporting ATPase activity"/>
    <property type="evidence" value="ECO:0007669"/>
    <property type="project" value="UniProtKB-EC"/>
</dbReference>
<dbReference type="NCBIfam" id="NF009538">
    <property type="entry name" value="PRK12904.1"/>
    <property type="match status" value="1"/>
</dbReference>
<dbReference type="GO" id="GO:0065002">
    <property type="term" value="P:intracellular protein transmembrane transport"/>
    <property type="evidence" value="ECO:0007669"/>
    <property type="project" value="UniProtKB-UniRule"/>
</dbReference>
<dbReference type="PANTHER" id="PTHR30612">
    <property type="entry name" value="SECA INNER MEMBRANE COMPONENT OF SEC PROTEIN SECRETION SYSTEM"/>
    <property type="match status" value="1"/>
</dbReference>
<dbReference type="AlphaFoldDB" id="A0A1Q8I1X2"/>
<dbReference type="InterPro" id="IPR027417">
    <property type="entry name" value="P-loop_NTPase"/>
</dbReference>
<feature type="domain" description="Helicase ATP-binding" evidence="15">
    <location>
        <begin position="88"/>
        <end position="246"/>
    </location>
</feature>
<dbReference type="SMART" id="SM00957">
    <property type="entry name" value="SecA_DEAD"/>
    <property type="match status" value="1"/>
</dbReference>
<dbReference type="Gene3D" id="3.90.1440.10">
    <property type="entry name" value="SecA, preprotein cross-linking domain"/>
    <property type="match status" value="1"/>
</dbReference>
<dbReference type="InterPro" id="IPR011116">
    <property type="entry name" value="SecA_Wing/Scaffold"/>
</dbReference>
<feature type="region of interest" description="Disordered" evidence="14">
    <location>
        <begin position="880"/>
        <end position="944"/>
    </location>
</feature>
<keyword evidence="5 12" id="KW-0963">Cytoplasm</keyword>
<organism evidence="18 19">
    <name type="scientific">Actinomyces oris</name>
    <dbReference type="NCBI Taxonomy" id="544580"/>
    <lineage>
        <taxon>Bacteria</taxon>
        <taxon>Bacillati</taxon>
        <taxon>Actinomycetota</taxon>
        <taxon>Actinomycetes</taxon>
        <taxon>Actinomycetales</taxon>
        <taxon>Actinomycetaceae</taxon>
        <taxon>Actinomyces</taxon>
    </lineage>
</organism>
<evidence type="ECO:0000256" key="10">
    <source>
        <dbReference type="ARBA" id="ARBA00023010"/>
    </source>
</evidence>
<feature type="compositionally biased region" description="Basic residues" evidence="14">
    <location>
        <begin position="934"/>
        <end position="944"/>
    </location>
</feature>
<evidence type="ECO:0000256" key="2">
    <source>
        <dbReference type="ARBA" id="ARBA00007650"/>
    </source>
</evidence>
<feature type="binding site" evidence="12">
    <location>
        <position position="496"/>
    </location>
    <ligand>
        <name>ATP</name>
        <dbReference type="ChEBI" id="CHEBI:30616"/>
    </ligand>
</feature>
<dbReference type="InterPro" id="IPR036266">
    <property type="entry name" value="SecA_Wing/Scaffold_sf"/>
</dbReference>
<dbReference type="GO" id="GO:0006605">
    <property type="term" value="P:protein targeting"/>
    <property type="evidence" value="ECO:0007669"/>
    <property type="project" value="UniProtKB-UniRule"/>
</dbReference>
<dbReference type="RefSeq" id="WP_075248890.1">
    <property type="nucleotide sequence ID" value="NZ_MSGO01000016.1"/>
</dbReference>
<dbReference type="EC" id="7.4.2.8" evidence="12"/>
<evidence type="ECO:0000256" key="11">
    <source>
        <dbReference type="ARBA" id="ARBA00023136"/>
    </source>
</evidence>
<dbReference type="Gene3D" id="3.40.50.300">
    <property type="entry name" value="P-loop containing nucleotide triphosphate hydrolases"/>
    <property type="match status" value="2"/>
</dbReference>
<dbReference type="InterPro" id="IPR036670">
    <property type="entry name" value="SecA_X-link_sf"/>
</dbReference>
<evidence type="ECO:0000256" key="3">
    <source>
        <dbReference type="ARBA" id="ARBA00022448"/>
    </source>
</evidence>
<feature type="domain" description="SecA family profile" evidence="17">
    <location>
        <begin position="1"/>
        <end position="618"/>
    </location>
</feature>
<keyword evidence="11 12" id="KW-0472">Membrane</keyword>
<dbReference type="FunFam" id="3.40.50.300:FF:000334">
    <property type="entry name" value="Protein translocase subunit SecA"/>
    <property type="match status" value="1"/>
</dbReference>
<evidence type="ECO:0000259" key="16">
    <source>
        <dbReference type="PROSITE" id="PS51194"/>
    </source>
</evidence>
<dbReference type="InterPro" id="IPR011115">
    <property type="entry name" value="SecA_DEAD"/>
</dbReference>
<dbReference type="PROSITE" id="PS51192">
    <property type="entry name" value="HELICASE_ATP_BIND_1"/>
    <property type="match status" value="1"/>
</dbReference>
<feature type="binding site" evidence="12">
    <location>
        <position position="86"/>
    </location>
    <ligand>
        <name>ATP</name>
        <dbReference type="ChEBI" id="CHEBI:30616"/>
    </ligand>
</feature>
<dbReference type="Pfam" id="PF07517">
    <property type="entry name" value="SecA_DEAD"/>
    <property type="match status" value="1"/>
</dbReference>
<evidence type="ECO:0000256" key="4">
    <source>
        <dbReference type="ARBA" id="ARBA00022475"/>
    </source>
</evidence>
<keyword evidence="4 12" id="KW-1003">Cell membrane</keyword>
<dbReference type="PANTHER" id="PTHR30612:SF0">
    <property type="entry name" value="CHLOROPLAST PROTEIN-TRANSPORTING ATPASE"/>
    <property type="match status" value="1"/>
</dbReference>
<evidence type="ECO:0000256" key="1">
    <source>
        <dbReference type="ARBA" id="ARBA00004170"/>
    </source>
</evidence>
<dbReference type="SMART" id="SM00958">
    <property type="entry name" value="SecA_PP_bind"/>
    <property type="match status" value="1"/>
</dbReference>
<evidence type="ECO:0000256" key="9">
    <source>
        <dbReference type="ARBA" id="ARBA00022967"/>
    </source>
</evidence>
<dbReference type="Proteomes" id="UP000185736">
    <property type="component" value="Unassembled WGS sequence"/>
</dbReference>
<evidence type="ECO:0000256" key="5">
    <source>
        <dbReference type="ARBA" id="ARBA00022490"/>
    </source>
</evidence>
<evidence type="ECO:0000313" key="19">
    <source>
        <dbReference type="Proteomes" id="UP000185736"/>
    </source>
</evidence>
<dbReference type="FunFam" id="3.40.50.300:FF:000113">
    <property type="entry name" value="Preprotein translocase subunit SecA"/>
    <property type="match status" value="1"/>
</dbReference>
<comment type="catalytic activity">
    <reaction evidence="12">
        <text>ATP + H2O + cellular proteinSide 1 = ADP + phosphate + cellular proteinSide 2.</text>
        <dbReference type="EC" id="7.4.2.8"/>
    </reaction>
</comment>
<comment type="caution">
    <text evidence="18">The sequence shown here is derived from an EMBL/GenBank/DDBJ whole genome shotgun (WGS) entry which is preliminary data.</text>
</comment>
<dbReference type="InterPro" id="IPR044722">
    <property type="entry name" value="SecA_SF2_C"/>
</dbReference>
<feature type="binding site" evidence="12">
    <location>
        <begin position="104"/>
        <end position="108"/>
    </location>
    <ligand>
        <name>ATP</name>
        <dbReference type="ChEBI" id="CHEBI:30616"/>
    </ligand>
</feature>
<dbReference type="Pfam" id="PF21090">
    <property type="entry name" value="P-loop_SecA"/>
    <property type="match status" value="1"/>
</dbReference>
<dbReference type="FunFam" id="3.90.1440.10:FF:000002">
    <property type="entry name" value="Protein translocase subunit SecA"/>
    <property type="match status" value="1"/>
</dbReference>